<dbReference type="AlphaFoldDB" id="A0A814MH16"/>
<dbReference type="Proteomes" id="UP000663832">
    <property type="component" value="Unassembled WGS sequence"/>
</dbReference>
<organism evidence="2 3">
    <name type="scientific">Adineta steineri</name>
    <dbReference type="NCBI Taxonomy" id="433720"/>
    <lineage>
        <taxon>Eukaryota</taxon>
        <taxon>Metazoa</taxon>
        <taxon>Spiralia</taxon>
        <taxon>Gnathifera</taxon>
        <taxon>Rotifera</taxon>
        <taxon>Eurotatoria</taxon>
        <taxon>Bdelloidea</taxon>
        <taxon>Adinetida</taxon>
        <taxon>Adinetidae</taxon>
        <taxon>Adineta</taxon>
    </lineage>
</organism>
<accession>A0A814MH16</accession>
<proteinExistence type="predicted"/>
<gene>
    <name evidence="2" type="ORF">QVE165_LOCUS19079</name>
</gene>
<feature type="region of interest" description="Disordered" evidence="1">
    <location>
        <begin position="114"/>
        <end position="240"/>
    </location>
</feature>
<keyword evidence="3" id="KW-1185">Reference proteome</keyword>
<comment type="caution">
    <text evidence="2">The sequence shown here is derived from an EMBL/GenBank/DDBJ whole genome shotgun (WGS) entry which is preliminary data.</text>
</comment>
<sequence>MTATYTEDYTLNDESTGWPPIQIIQPYPDQNDYNYRQSPYANNVTTDQILPYTVVLNTNQRQDTQTDDYQKPDSEYVRPLAIRRRQPDATDTPAQQLTVPVALLTPQILPTNERIPSSKHVSHSAPTQNHSRAAPSPFDPTDRPIQPMKDTSVYHNPLSANKNNQQKRIILPPIKPRQTSSRCESDIFPLPPQPIRNSPYNKVDRLQSPPKPIRASPYNKVDRIQSPPKPVRASPYNPPNRQQSILLPVQSSPVYKPSDTYPVPRTRNQMNNVTARRPVRTDIIQSLFDDEHSQQRYQRHPVQVQGYNDNYNKYPVAYHIKSATKRPISYQEGSFVKTQNMPNYPKPQGRRAVYVQEAPVKTISYRT</sequence>
<reference evidence="2" key="1">
    <citation type="submission" date="2021-02" db="EMBL/GenBank/DDBJ databases">
        <authorList>
            <person name="Nowell W R."/>
        </authorList>
    </citation>
    <scope>NUCLEOTIDE SEQUENCE</scope>
</reference>
<evidence type="ECO:0000256" key="1">
    <source>
        <dbReference type="SAM" id="MobiDB-lite"/>
    </source>
</evidence>
<feature type="compositionally biased region" description="Polar residues" evidence="1">
    <location>
        <begin position="158"/>
        <end position="167"/>
    </location>
</feature>
<protein>
    <submittedName>
        <fullName evidence="2">Uncharacterized protein</fullName>
    </submittedName>
</protein>
<evidence type="ECO:0000313" key="3">
    <source>
        <dbReference type="Proteomes" id="UP000663832"/>
    </source>
</evidence>
<dbReference type="EMBL" id="CAJNOM010000115">
    <property type="protein sequence ID" value="CAF1078300.1"/>
    <property type="molecule type" value="Genomic_DNA"/>
</dbReference>
<evidence type="ECO:0000313" key="2">
    <source>
        <dbReference type="EMBL" id="CAF1078300.1"/>
    </source>
</evidence>
<dbReference type="OrthoDB" id="10033682at2759"/>
<name>A0A814MH16_9BILA</name>